<feature type="zinc finger region" description="C3H1-type" evidence="9">
    <location>
        <begin position="678"/>
        <end position="705"/>
    </location>
</feature>
<evidence type="ECO:0008006" key="15">
    <source>
        <dbReference type="Google" id="ProtNLM"/>
    </source>
</evidence>
<feature type="zinc finger region" description="C3H1-type" evidence="9">
    <location>
        <begin position="623"/>
        <end position="650"/>
    </location>
</feature>
<evidence type="ECO:0000256" key="3">
    <source>
        <dbReference type="ARBA" id="ARBA00022723"/>
    </source>
</evidence>
<dbReference type="InterPro" id="IPR007275">
    <property type="entry name" value="YTH_domain"/>
</dbReference>
<keyword evidence="6 9" id="KW-0862">Zinc</keyword>
<protein>
    <recommendedName>
        <fullName evidence="15">RING-type E3 ubiquitin transferase</fullName>
    </recommendedName>
</protein>
<keyword evidence="14" id="KW-1185">Reference proteome</keyword>
<feature type="domain" description="YTH" evidence="12">
    <location>
        <begin position="772"/>
        <end position="906"/>
    </location>
</feature>
<organism evidence="13 14">
    <name type="scientific">Prorocentrum cordatum</name>
    <dbReference type="NCBI Taxonomy" id="2364126"/>
    <lineage>
        <taxon>Eukaryota</taxon>
        <taxon>Sar</taxon>
        <taxon>Alveolata</taxon>
        <taxon>Dinophyceae</taxon>
        <taxon>Prorocentrales</taxon>
        <taxon>Prorocentraceae</taxon>
        <taxon>Prorocentrum</taxon>
    </lineage>
</organism>
<dbReference type="Pfam" id="PF00642">
    <property type="entry name" value="zf-CCCH"/>
    <property type="match status" value="1"/>
</dbReference>
<evidence type="ECO:0000256" key="4">
    <source>
        <dbReference type="ARBA" id="ARBA00022737"/>
    </source>
</evidence>
<evidence type="ECO:0000256" key="5">
    <source>
        <dbReference type="ARBA" id="ARBA00022771"/>
    </source>
</evidence>
<feature type="region of interest" description="Disordered" evidence="10">
    <location>
        <begin position="559"/>
        <end position="578"/>
    </location>
</feature>
<keyword evidence="5 9" id="KW-0863">Zinc-finger</keyword>
<dbReference type="Gene3D" id="3.10.590.10">
    <property type="entry name" value="ph1033 like domains"/>
    <property type="match status" value="1"/>
</dbReference>
<feature type="region of interest" description="Disordered" evidence="10">
    <location>
        <begin position="448"/>
        <end position="474"/>
    </location>
</feature>
<dbReference type="Proteomes" id="UP001189429">
    <property type="component" value="Unassembled WGS sequence"/>
</dbReference>
<keyword evidence="4" id="KW-0677">Repeat</keyword>
<feature type="domain" description="C3H1-type" evidence="11">
    <location>
        <begin position="623"/>
        <end position="650"/>
    </location>
</feature>
<dbReference type="EMBL" id="CAUYUJ010015209">
    <property type="protein sequence ID" value="CAK0851154.1"/>
    <property type="molecule type" value="Genomic_DNA"/>
</dbReference>
<evidence type="ECO:0000256" key="7">
    <source>
        <dbReference type="ARBA" id="ARBA00022884"/>
    </source>
</evidence>
<evidence type="ECO:0000256" key="10">
    <source>
        <dbReference type="SAM" id="MobiDB-lite"/>
    </source>
</evidence>
<reference evidence="13" key="1">
    <citation type="submission" date="2023-10" db="EMBL/GenBank/DDBJ databases">
        <authorList>
            <person name="Chen Y."/>
            <person name="Shah S."/>
            <person name="Dougan E. K."/>
            <person name="Thang M."/>
            <person name="Chan C."/>
        </authorList>
    </citation>
    <scope>NUCLEOTIDE SEQUENCE [LARGE SCALE GENOMIC DNA]</scope>
</reference>
<proteinExistence type="predicted"/>
<dbReference type="InterPro" id="IPR045348">
    <property type="entry name" value="CPSF4/Yth1"/>
</dbReference>
<evidence type="ECO:0000313" key="14">
    <source>
        <dbReference type="Proteomes" id="UP001189429"/>
    </source>
</evidence>
<evidence type="ECO:0000256" key="1">
    <source>
        <dbReference type="ARBA" id="ARBA00004123"/>
    </source>
</evidence>
<dbReference type="PANTHER" id="PTHR23102">
    <property type="entry name" value="CLEAVAGE AND POLYADENYLATION SPECIFICITY FACTOR SUBUNIT 4-RELATED"/>
    <property type="match status" value="1"/>
</dbReference>
<keyword evidence="8" id="KW-0539">Nucleus</keyword>
<comment type="subcellular location">
    <subcellularLocation>
        <location evidence="1">Nucleus</location>
    </subcellularLocation>
</comment>
<evidence type="ECO:0000256" key="8">
    <source>
        <dbReference type="ARBA" id="ARBA00023242"/>
    </source>
</evidence>
<dbReference type="Gene3D" id="4.10.1000.10">
    <property type="entry name" value="Zinc finger, CCCH-type"/>
    <property type="match status" value="1"/>
</dbReference>
<gene>
    <name evidence="13" type="ORF">PCOR1329_LOCUS43348</name>
</gene>
<keyword evidence="2" id="KW-0507">mRNA processing</keyword>
<feature type="region of interest" description="Disordered" evidence="10">
    <location>
        <begin position="313"/>
        <end position="336"/>
    </location>
</feature>
<evidence type="ECO:0000256" key="2">
    <source>
        <dbReference type="ARBA" id="ARBA00022664"/>
    </source>
</evidence>
<accession>A0ABN9TXV0</accession>
<dbReference type="InterPro" id="IPR036855">
    <property type="entry name" value="Znf_CCCH_sf"/>
</dbReference>
<dbReference type="InterPro" id="IPR000571">
    <property type="entry name" value="Znf_CCCH"/>
</dbReference>
<evidence type="ECO:0000256" key="6">
    <source>
        <dbReference type="ARBA" id="ARBA00022833"/>
    </source>
</evidence>
<keyword evidence="7" id="KW-0694">RNA-binding</keyword>
<dbReference type="SUPFAM" id="SSF90229">
    <property type="entry name" value="CCCH zinc finger"/>
    <property type="match status" value="1"/>
</dbReference>
<dbReference type="CDD" id="cd21134">
    <property type="entry name" value="YTH"/>
    <property type="match status" value="1"/>
</dbReference>
<feature type="domain" description="C3H1-type" evidence="11">
    <location>
        <begin position="678"/>
        <end position="705"/>
    </location>
</feature>
<name>A0ABN9TXV0_9DINO</name>
<dbReference type="PROSITE" id="PS50103">
    <property type="entry name" value="ZF_C3H1"/>
    <property type="match status" value="2"/>
</dbReference>
<dbReference type="SMART" id="SM00356">
    <property type="entry name" value="ZnF_C3H1"/>
    <property type="match status" value="3"/>
</dbReference>
<evidence type="ECO:0000259" key="11">
    <source>
        <dbReference type="PROSITE" id="PS50103"/>
    </source>
</evidence>
<sequence length="912" mass="98899">MLRDLLPRALAFGRCAPKAIPVVADTMVFIASLTTPIWRNEETSKAENSEAVVRACLAELDAGAPSQAGAAMQVLACLLHRRPQVAVAVGDEGAKGLLMRLHGWSCDCVLDALASSSSAATGPTVEPPTWLTQVVVCQHQLLQLVDLTKVRDSREAMDSDSQTQLVHGVLGIVLAYPEMDSGLALACLQVLTHLCSTTVGARAFLDFARDPSPEKQGHDVAGGLRLLLRMARPAAFDGLPQMVASLVLLLLEDGPLLQQRMEAEILALLGAARKRQLPMRDLCSRLQPLLARAPRVFEETLRGITQIAQSHEDGAGTVLEPIPEAERPQRPRPRAAGSLPAAALPVLQTLIFETCIGLEIQSKTSFTRVHEAATKTVETEPAAAAAATLPPPFPAALAPDALLFVLESVFARVPALGALLLRPLPALPQAALDRQLAVQQLLAGRGQAAAGAGDGGEPAQKRQKVEGAPAPAAAAADLPNAPAVASLPPSALQKSMLLVLTRHLLPRFAGLTGLWTAQVRTLAPAQRATLDRLPGGAAGTVHRCLPHLGACLASAVRHPGRRQDAAQGKRERARPPRRGWPLRLRAPAAARGELSFDFELEVEAKDALRRARLEESGHGSRSGTGREVCRHWLKGLCMRGDRCSFLHAWDSRKMPECSSWRKFGSCTDPFCIFRHVDPSERPLCESYRLGFCPRGKLCRGRHDRLPPEQRPVLLPDSFIDSLLLNPHLVPQASKAKRGRHAYITAMPGQDTDTAAVDQGPVPGLPSPIHGECRYFLVRSTKIKSIRTSMSKGVWAVSHEATPRLELAFRDVDHVVLIFAAAESRQFHGYARMSSEPEDRLLSGIWEENGSYRIGPNFRVHWIKRCAMGQSRADHIKNPRDADLPVLQGRKTTHMYTLSEVRSTSWGRRSPSS</sequence>
<comment type="caution">
    <text evidence="13">The sequence shown here is derived from an EMBL/GenBank/DDBJ whole genome shotgun (WGS) entry which is preliminary data.</text>
</comment>
<keyword evidence="3 9" id="KW-0479">Metal-binding</keyword>
<evidence type="ECO:0000313" key="13">
    <source>
        <dbReference type="EMBL" id="CAK0851154.1"/>
    </source>
</evidence>
<evidence type="ECO:0000256" key="9">
    <source>
        <dbReference type="PROSITE-ProRule" id="PRU00723"/>
    </source>
</evidence>
<dbReference type="PANTHER" id="PTHR23102:SF24">
    <property type="entry name" value="CLEAVAGE AND POLYADENYLATION SPECIFICITY FACTOR SUBUNIT 4"/>
    <property type="match status" value="1"/>
</dbReference>
<feature type="compositionally biased region" description="Basic and acidic residues" evidence="10">
    <location>
        <begin position="561"/>
        <end position="574"/>
    </location>
</feature>
<dbReference type="Pfam" id="PF04146">
    <property type="entry name" value="YTH"/>
    <property type="match status" value="1"/>
</dbReference>
<dbReference type="PROSITE" id="PS50882">
    <property type="entry name" value="YTH"/>
    <property type="match status" value="1"/>
</dbReference>
<evidence type="ECO:0000259" key="12">
    <source>
        <dbReference type="PROSITE" id="PS50882"/>
    </source>
</evidence>